<keyword evidence="4" id="KW-1185">Reference proteome</keyword>
<comment type="caution">
    <text evidence="3">The sequence shown here is derived from an EMBL/GenBank/DDBJ whole genome shotgun (WGS) entry which is preliminary data.</text>
</comment>
<name>A0A250XLR1_9CHLO</name>
<reference evidence="3 4" key="1">
    <citation type="submission" date="2017-08" db="EMBL/GenBank/DDBJ databases">
        <title>Acidophilic green algal genome provides insights into adaptation to an acidic environment.</title>
        <authorList>
            <person name="Hirooka S."/>
            <person name="Hirose Y."/>
            <person name="Kanesaki Y."/>
            <person name="Higuchi S."/>
            <person name="Fujiwara T."/>
            <person name="Onuma R."/>
            <person name="Era A."/>
            <person name="Ohbayashi R."/>
            <person name="Uzuka A."/>
            <person name="Nozaki H."/>
            <person name="Yoshikawa H."/>
            <person name="Miyagishima S.Y."/>
        </authorList>
    </citation>
    <scope>NUCLEOTIDE SEQUENCE [LARGE SCALE GENOMIC DNA]</scope>
    <source>
        <strain evidence="3 4">NIES-2499</strain>
    </source>
</reference>
<feature type="compositionally biased region" description="Low complexity" evidence="1">
    <location>
        <begin position="113"/>
        <end position="122"/>
    </location>
</feature>
<dbReference type="InterPro" id="IPR044279">
    <property type="entry name" value="SNX2A/B"/>
</dbReference>
<dbReference type="InterPro" id="IPR027267">
    <property type="entry name" value="AH/BAR_dom_sf"/>
</dbReference>
<dbReference type="InterPro" id="IPR001683">
    <property type="entry name" value="PX_dom"/>
</dbReference>
<dbReference type="Proteomes" id="UP000232323">
    <property type="component" value="Unassembled WGS sequence"/>
</dbReference>
<evidence type="ECO:0000313" key="3">
    <source>
        <dbReference type="EMBL" id="GAX83869.1"/>
    </source>
</evidence>
<feature type="region of interest" description="Disordered" evidence="1">
    <location>
        <begin position="70"/>
        <end position="122"/>
    </location>
</feature>
<evidence type="ECO:0000259" key="2">
    <source>
        <dbReference type="PROSITE" id="PS50195"/>
    </source>
</evidence>
<dbReference type="AlphaFoldDB" id="A0A250XLR1"/>
<dbReference type="PANTHER" id="PTHR46757:SF2">
    <property type="entry name" value="OS05G0346100 PROTEIN"/>
    <property type="match status" value="1"/>
</dbReference>
<dbReference type="GO" id="GO:0005768">
    <property type="term" value="C:endosome"/>
    <property type="evidence" value="ECO:0007669"/>
    <property type="project" value="UniProtKB-ARBA"/>
</dbReference>
<dbReference type="SMART" id="SM00312">
    <property type="entry name" value="PX"/>
    <property type="match status" value="1"/>
</dbReference>
<dbReference type="InterPro" id="IPR036871">
    <property type="entry name" value="PX_dom_sf"/>
</dbReference>
<proteinExistence type="predicted"/>
<dbReference type="Gene3D" id="3.30.1520.10">
    <property type="entry name" value="Phox-like domain"/>
    <property type="match status" value="1"/>
</dbReference>
<dbReference type="PROSITE" id="PS50195">
    <property type="entry name" value="PX"/>
    <property type="match status" value="1"/>
</dbReference>
<gene>
    <name evidence="3" type="ORF">CEUSTIGMA_g11294.t1</name>
</gene>
<dbReference type="GO" id="GO:0035091">
    <property type="term" value="F:phosphatidylinositol binding"/>
    <property type="evidence" value="ECO:0007669"/>
    <property type="project" value="InterPro"/>
</dbReference>
<organism evidence="3 4">
    <name type="scientific">Chlamydomonas eustigma</name>
    <dbReference type="NCBI Taxonomy" id="1157962"/>
    <lineage>
        <taxon>Eukaryota</taxon>
        <taxon>Viridiplantae</taxon>
        <taxon>Chlorophyta</taxon>
        <taxon>core chlorophytes</taxon>
        <taxon>Chlorophyceae</taxon>
        <taxon>CS clade</taxon>
        <taxon>Chlamydomonadales</taxon>
        <taxon>Chlamydomonadaceae</taxon>
        <taxon>Chlamydomonas</taxon>
    </lineage>
</organism>
<dbReference type="Gene3D" id="1.20.1270.60">
    <property type="entry name" value="Arfaptin homology (AH) domain/BAR domain"/>
    <property type="match status" value="1"/>
</dbReference>
<dbReference type="Pfam" id="PF00787">
    <property type="entry name" value="PX"/>
    <property type="match status" value="1"/>
</dbReference>
<feature type="domain" description="PX" evidence="2">
    <location>
        <begin position="266"/>
        <end position="386"/>
    </location>
</feature>
<dbReference type="InterPro" id="IPR015404">
    <property type="entry name" value="Vps5_C"/>
</dbReference>
<dbReference type="OrthoDB" id="271164at2759"/>
<evidence type="ECO:0000313" key="4">
    <source>
        <dbReference type="Proteomes" id="UP000232323"/>
    </source>
</evidence>
<dbReference type="SUPFAM" id="SSF64268">
    <property type="entry name" value="PX domain"/>
    <property type="match status" value="1"/>
</dbReference>
<evidence type="ECO:0000256" key="1">
    <source>
        <dbReference type="SAM" id="MobiDB-lite"/>
    </source>
</evidence>
<dbReference type="PANTHER" id="PTHR46757">
    <property type="entry name" value="SORTING NEXIN-RELATED"/>
    <property type="match status" value="1"/>
</dbReference>
<dbReference type="EMBL" id="BEGY01000109">
    <property type="protein sequence ID" value="GAX83869.1"/>
    <property type="molecule type" value="Genomic_DNA"/>
</dbReference>
<accession>A0A250XLR1</accession>
<sequence length="702" mass="77460">MSQKFENEESRHSPLSFGDALHTVNVYPSATAPIEGAASSMYASATESFFSTQPDQSAMWSASSAMVQSSMNGSQTGAYPPIPSLSHPDTSSNMADISLASPGDTPFKTQNTSSTYNSSSDISSQPLIGLSYSYLGHTPSQPSSRDMPLVSLSPQEQPMMTSDQSAHYPSIYPQQTYMQPSAPSLPPIFVTAHHEQSYSNTSTSGTAPQQGLPPYHTQHDSILVSGPATNWVHHGEVHYENKPVSPVDQDWMHQVQTQPSSYTVSIGQPVKMIGQPLVPGLDGSYFVFPITSSAMGLGGYPGTESTVRRRFKDFVALQDLLQALYPGHCIPPRPKRNLREGRRKHPYFIEDRRMALERYLKRLATHQTISRGEALRLFLQHPGGELRSCEPWLKLLPGGSRVSGHMSSTPGSTPKLLLASMLRNTSQFFKDLVGQPDPPAPQEILQPPGSLQVMREKVSKLTRSGGVMIQQQTSPQDRLLQEESIKVSETKKLLKILSAKARNWTHCCNEHSSAMSDLARALQVLGSYEGSVGFIPHGVCQLHALSDGCLRVSKLSSLASEHSSHQLSFIDDYVKYMSQAQAAFKYRESMKSRTSQLETDLARRRSQMAIVVDTPSQFSKREQLMVDIPQLESAVEVARTEVARVSQLNIEETSALKRHMANDLVAMLREFALIQVASNQKTEQLWREALENLSRGTPPSAY</sequence>
<protein>
    <recommendedName>
        <fullName evidence="2">PX domain-containing protein</fullName>
    </recommendedName>
</protein>
<dbReference type="Pfam" id="PF09325">
    <property type="entry name" value="Vps5"/>
    <property type="match status" value="1"/>
</dbReference>
<dbReference type="STRING" id="1157962.A0A250XLR1"/>